<comment type="subcellular location">
    <subcellularLocation>
        <location evidence="1">Cell membrane</location>
        <topology evidence="1">Lipid-anchor</topology>
    </subcellularLocation>
</comment>
<dbReference type="GO" id="GO:0005524">
    <property type="term" value="F:ATP binding"/>
    <property type="evidence" value="ECO:0007669"/>
    <property type="project" value="UniProtKB-KW"/>
</dbReference>
<protein>
    <recommendedName>
        <fullName evidence="2">non-specific serine/threonine protein kinase</fullName>
        <ecNumber evidence="2">2.7.11.1</ecNumber>
    </recommendedName>
</protein>
<evidence type="ECO:0000256" key="8">
    <source>
        <dbReference type="ARBA" id="ARBA00022777"/>
    </source>
</evidence>
<dbReference type="GO" id="GO:0005886">
    <property type="term" value="C:plasma membrane"/>
    <property type="evidence" value="ECO:0007669"/>
    <property type="project" value="UniProtKB-SubCell"/>
</dbReference>
<evidence type="ECO:0000256" key="6">
    <source>
        <dbReference type="ARBA" id="ARBA00022707"/>
    </source>
</evidence>
<keyword evidence="3" id="KW-1003">Cell membrane</keyword>
<keyword evidence="6" id="KW-0519">Myristate</keyword>
<keyword evidence="11" id="KW-0449">Lipoprotein</keyword>
<evidence type="ECO:0000256" key="12">
    <source>
        <dbReference type="ARBA" id="ARBA00047899"/>
    </source>
</evidence>
<dbReference type="InterPro" id="IPR058209">
    <property type="entry name" value="TPR_BSK1_C"/>
</dbReference>
<dbReference type="Gene3D" id="3.30.200.20">
    <property type="entry name" value="Phosphorylase Kinase, domain 1"/>
    <property type="match status" value="1"/>
</dbReference>
<proteinExistence type="predicted"/>
<keyword evidence="5" id="KW-0808">Transferase</keyword>
<dbReference type="PANTHER" id="PTHR45863:SF22">
    <property type="entry name" value="SERINE_THREONINE-PROTEIN KINASE BSK1"/>
    <property type="match status" value="1"/>
</dbReference>
<dbReference type="PROSITE" id="PS50011">
    <property type="entry name" value="PROTEIN_KINASE_DOM"/>
    <property type="match status" value="1"/>
</dbReference>
<dbReference type="InterPro" id="IPR045845">
    <property type="entry name" value="BSK"/>
</dbReference>
<dbReference type="EMBL" id="CM029053">
    <property type="protein sequence ID" value="KAG2554979.1"/>
    <property type="molecule type" value="Genomic_DNA"/>
</dbReference>
<evidence type="ECO:0000256" key="11">
    <source>
        <dbReference type="ARBA" id="ARBA00023288"/>
    </source>
</evidence>
<name>A0A8T0P2P7_PANVG</name>
<comment type="caution">
    <text evidence="15">The sequence shown here is derived from an EMBL/GenBank/DDBJ whole genome shotgun (WGS) entry which is preliminary data.</text>
</comment>
<evidence type="ECO:0000256" key="2">
    <source>
        <dbReference type="ARBA" id="ARBA00012513"/>
    </source>
</evidence>
<comment type="catalytic activity">
    <reaction evidence="13">
        <text>L-seryl-[protein] + ATP = O-phospho-L-seryl-[protein] + ADP + H(+)</text>
        <dbReference type="Rhea" id="RHEA:17989"/>
        <dbReference type="Rhea" id="RHEA-COMP:9863"/>
        <dbReference type="Rhea" id="RHEA-COMP:11604"/>
        <dbReference type="ChEBI" id="CHEBI:15378"/>
        <dbReference type="ChEBI" id="CHEBI:29999"/>
        <dbReference type="ChEBI" id="CHEBI:30616"/>
        <dbReference type="ChEBI" id="CHEBI:83421"/>
        <dbReference type="ChEBI" id="CHEBI:456216"/>
        <dbReference type="EC" id="2.7.11.1"/>
    </reaction>
</comment>
<dbReference type="GO" id="GO:0004674">
    <property type="term" value="F:protein serine/threonine kinase activity"/>
    <property type="evidence" value="ECO:0007669"/>
    <property type="project" value="UniProtKB-KW"/>
</dbReference>
<dbReference type="Pfam" id="PF07714">
    <property type="entry name" value="PK_Tyr_Ser-Thr"/>
    <property type="match status" value="1"/>
</dbReference>
<dbReference type="Gene3D" id="1.25.40.10">
    <property type="entry name" value="Tetratricopeptide repeat domain"/>
    <property type="match status" value="1"/>
</dbReference>
<evidence type="ECO:0000256" key="10">
    <source>
        <dbReference type="ARBA" id="ARBA00023136"/>
    </source>
</evidence>
<evidence type="ECO:0000256" key="1">
    <source>
        <dbReference type="ARBA" id="ARBA00004193"/>
    </source>
</evidence>
<evidence type="ECO:0000313" key="16">
    <source>
        <dbReference type="Proteomes" id="UP000823388"/>
    </source>
</evidence>
<dbReference type="Gene3D" id="1.10.510.10">
    <property type="entry name" value="Transferase(Phosphotransferase) domain 1"/>
    <property type="match status" value="1"/>
</dbReference>
<keyword evidence="7" id="KW-0547">Nucleotide-binding</keyword>
<dbReference type="SUPFAM" id="SSF56112">
    <property type="entry name" value="Protein kinase-like (PK-like)"/>
    <property type="match status" value="1"/>
</dbReference>
<dbReference type="FunFam" id="1.10.510.10:FF:000069">
    <property type="entry name" value="probable serine/threonine-protein kinase At5g41260"/>
    <property type="match status" value="1"/>
</dbReference>
<evidence type="ECO:0000256" key="9">
    <source>
        <dbReference type="ARBA" id="ARBA00022840"/>
    </source>
</evidence>
<dbReference type="Proteomes" id="UP000823388">
    <property type="component" value="Chromosome 9K"/>
</dbReference>
<dbReference type="FunFam" id="3.30.200.20:FF:000154">
    <property type="entry name" value="probable serine/threonine-protein kinase At4g35230"/>
    <property type="match status" value="1"/>
</dbReference>
<evidence type="ECO:0000256" key="7">
    <source>
        <dbReference type="ARBA" id="ARBA00022741"/>
    </source>
</evidence>
<accession>A0A8T0P2P7</accession>
<sequence length="514" mass="57986">MGCCRSSLRTVTLSEKKPPGRVAGALPPHRPSLSLNQLQARAPSAAAAGREVPAVKEFSLEELRAATGGFAPENIVSESGEKAPNFVYKGRLEATRRAIAVKKFTKMAWPDVKQFAEEARGVGKLRHCRMANLIGYCCDGDERLLVAEFMPNDTLAKHLFHWENQTLEWAMRLRVAYYIAEALEYCSNEGRPLYHDLNSYRVLFDENGDPRLSCFGLMKNSRDGKSYSTNLAYTPPEYLRNGRVTSESIIYSYGTILLDLLSGKRIPPSRACDMIKGNNLQVLMDSHLEGNYPTEEATTMVDLVSQCLQYEPRDRPNTKKLVSVLEPMQIKSEVPSYEMLGIPKHEEEAPPTPPPQPQHPLSAMGEACSRMDLTAIHQILVNTHYRDDEGTNELSFQEWTQQMRDMLEARKRGDFAFRDKDFKAAIDCYTQFVDVGTMVSPTVFARRSLCHLMSDQPDAALRDAMQAQCVYPDWPTAFYMQAVALSKLNMQSDAMDMLNEASQLEEKRQKNTKP</sequence>
<dbReference type="GO" id="GO:0009742">
    <property type="term" value="P:brassinosteroid mediated signaling pathway"/>
    <property type="evidence" value="ECO:0007669"/>
    <property type="project" value="InterPro"/>
</dbReference>
<dbReference type="InterPro" id="IPR011009">
    <property type="entry name" value="Kinase-like_dom_sf"/>
</dbReference>
<feature type="domain" description="Protein kinase" evidence="14">
    <location>
        <begin position="73"/>
        <end position="329"/>
    </location>
</feature>
<dbReference type="InterPro" id="IPR011990">
    <property type="entry name" value="TPR-like_helical_dom_sf"/>
</dbReference>
<dbReference type="Pfam" id="PF25575">
    <property type="entry name" value="TPR_BSK1_C"/>
    <property type="match status" value="1"/>
</dbReference>
<evidence type="ECO:0000256" key="3">
    <source>
        <dbReference type="ARBA" id="ARBA00022475"/>
    </source>
</evidence>
<reference evidence="15" key="1">
    <citation type="submission" date="2020-05" db="EMBL/GenBank/DDBJ databases">
        <title>WGS assembly of Panicum virgatum.</title>
        <authorList>
            <person name="Lovell J.T."/>
            <person name="Jenkins J."/>
            <person name="Shu S."/>
            <person name="Juenger T.E."/>
            <person name="Schmutz J."/>
        </authorList>
    </citation>
    <scope>NUCLEOTIDE SEQUENCE</scope>
    <source>
        <strain evidence="15">AP13</strain>
    </source>
</reference>
<dbReference type="EC" id="2.7.11.1" evidence="2"/>
<dbReference type="InterPro" id="IPR000719">
    <property type="entry name" value="Prot_kinase_dom"/>
</dbReference>
<organism evidence="15 16">
    <name type="scientific">Panicum virgatum</name>
    <name type="common">Blackwell switchgrass</name>
    <dbReference type="NCBI Taxonomy" id="38727"/>
    <lineage>
        <taxon>Eukaryota</taxon>
        <taxon>Viridiplantae</taxon>
        <taxon>Streptophyta</taxon>
        <taxon>Embryophyta</taxon>
        <taxon>Tracheophyta</taxon>
        <taxon>Spermatophyta</taxon>
        <taxon>Magnoliopsida</taxon>
        <taxon>Liliopsida</taxon>
        <taxon>Poales</taxon>
        <taxon>Poaceae</taxon>
        <taxon>PACMAD clade</taxon>
        <taxon>Panicoideae</taxon>
        <taxon>Panicodae</taxon>
        <taxon>Paniceae</taxon>
        <taxon>Panicinae</taxon>
        <taxon>Panicum</taxon>
        <taxon>Panicum sect. Hiantes</taxon>
    </lineage>
</organism>
<evidence type="ECO:0000259" key="14">
    <source>
        <dbReference type="PROSITE" id="PS50011"/>
    </source>
</evidence>
<evidence type="ECO:0000256" key="13">
    <source>
        <dbReference type="ARBA" id="ARBA00048679"/>
    </source>
</evidence>
<dbReference type="AlphaFoldDB" id="A0A8T0P2P7"/>
<keyword evidence="4" id="KW-0723">Serine/threonine-protein kinase</keyword>
<evidence type="ECO:0000256" key="4">
    <source>
        <dbReference type="ARBA" id="ARBA00022527"/>
    </source>
</evidence>
<dbReference type="OrthoDB" id="1028014at2759"/>
<evidence type="ECO:0000313" key="15">
    <source>
        <dbReference type="EMBL" id="KAG2554979.1"/>
    </source>
</evidence>
<dbReference type="SUPFAM" id="SSF48452">
    <property type="entry name" value="TPR-like"/>
    <property type="match status" value="1"/>
</dbReference>
<keyword evidence="16" id="KW-1185">Reference proteome</keyword>
<keyword evidence="9" id="KW-0067">ATP-binding</keyword>
<keyword evidence="10" id="KW-0472">Membrane</keyword>
<keyword evidence="8" id="KW-0418">Kinase</keyword>
<dbReference type="FunFam" id="1.25.40.10:FF:000016">
    <property type="entry name" value="probable serine/threonine-protein kinase At4g35230"/>
    <property type="match status" value="1"/>
</dbReference>
<gene>
    <name evidence="15" type="ORF">PVAP13_9KG572900</name>
</gene>
<evidence type="ECO:0000256" key="5">
    <source>
        <dbReference type="ARBA" id="ARBA00022679"/>
    </source>
</evidence>
<comment type="catalytic activity">
    <reaction evidence="12">
        <text>L-threonyl-[protein] + ATP = O-phospho-L-threonyl-[protein] + ADP + H(+)</text>
        <dbReference type="Rhea" id="RHEA:46608"/>
        <dbReference type="Rhea" id="RHEA-COMP:11060"/>
        <dbReference type="Rhea" id="RHEA-COMP:11605"/>
        <dbReference type="ChEBI" id="CHEBI:15378"/>
        <dbReference type="ChEBI" id="CHEBI:30013"/>
        <dbReference type="ChEBI" id="CHEBI:30616"/>
        <dbReference type="ChEBI" id="CHEBI:61977"/>
        <dbReference type="ChEBI" id="CHEBI:456216"/>
        <dbReference type="EC" id="2.7.11.1"/>
    </reaction>
</comment>
<dbReference type="InterPro" id="IPR001245">
    <property type="entry name" value="Ser-Thr/Tyr_kinase_cat_dom"/>
</dbReference>
<dbReference type="PANTHER" id="PTHR45863">
    <property type="entry name" value="SERINE/THREONINE-PROTEIN KINASE BSK5"/>
    <property type="match status" value="1"/>
</dbReference>